<evidence type="ECO:0000313" key="1">
    <source>
        <dbReference type="EMBL" id="QHS86315.1"/>
    </source>
</evidence>
<dbReference type="SUPFAM" id="SSF52317">
    <property type="entry name" value="Class I glutamine amidotransferase-like"/>
    <property type="match status" value="1"/>
</dbReference>
<sequence>MNCSFRLFKYDQKTCNDAINTLRGSGSAVPKKVTGKYIYTLEAIKTAQNISYGDKVLILGDFGTENSEIKTLISQLNALQSDPDSKLFRDSVGYDTQAVSMTQYIDNDTTGNKTNLDGKLVVKTISRLNININGNLDEADPYPRYDGSDMNIYTYRAVIIFTKILPLNGDFGSTKHVVDIDEYSPNLGVNLQNYINSGGNVILGNNVWQNLKDGQGIPNFSYSGIPFVYKPNYNYSTKRITIERINLINPNHPIFKTCDGLLNLAEAFNSTLPTILENIIIQPDSTLLATINDFDLKGVPFIAAYSNPNGGKTVGINIYLGPPSNGNATGNLNFAKMIFNTIFWFYKINT</sequence>
<accession>A0A6C0B255</accession>
<dbReference type="AlphaFoldDB" id="A0A6C0B255"/>
<reference evidence="1" key="1">
    <citation type="journal article" date="2020" name="Nature">
        <title>Giant virus diversity and host interactions through global metagenomics.</title>
        <authorList>
            <person name="Schulz F."/>
            <person name="Roux S."/>
            <person name="Paez-Espino D."/>
            <person name="Jungbluth S."/>
            <person name="Walsh D.A."/>
            <person name="Denef V.J."/>
            <person name="McMahon K.D."/>
            <person name="Konstantinidis K.T."/>
            <person name="Eloe-Fadrosh E.A."/>
            <person name="Kyrpides N.C."/>
            <person name="Woyke T."/>
        </authorList>
    </citation>
    <scope>NUCLEOTIDE SEQUENCE</scope>
    <source>
        <strain evidence="1">GVMAG-M-3300009187-29</strain>
    </source>
</reference>
<organism evidence="1">
    <name type="scientific">viral metagenome</name>
    <dbReference type="NCBI Taxonomy" id="1070528"/>
    <lineage>
        <taxon>unclassified sequences</taxon>
        <taxon>metagenomes</taxon>
        <taxon>organismal metagenomes</taxon>
    </lineage>
</organism>
<protein>
    <submittedName>
        <fullName evidence="1">Uncharacterized protein</fullName>
    </submittedName>
</protein>
<dbReference type="EMBL" id="MN739053">
    <property type="protein sequence ID" value="QHS86315.1"/>
    <property type="molecule type" value="Genomic_DNA"/>
</dbReference>
<proteinExistence type="predicted"/>
<dbReference type="InterPro" id="IPR029062">
    <property type="entry name" value="Class_I_gatase-like"/>
</dbReference>
<name>A0A6C0B255_9ZZZZ</name>